<dbReference type="AlphaFoldDB" id="A0AAJ0CTP0"/>
<dbReference type="Proteomes" id="UP001251528">
    <property type="component" value="Unassembled WGS sequence"/>
</dbReference>
<keyword evidence="2" id="KW-1185">Reference proteome</keyword>
<reference evidence="1" key="1">
    <citation type="submission" date="2023-06" db="EMBL/GenBank/DDBJ databases">
        <title>Conoideocrella luteorostrata (Hypocreales: Clavicipitaceae), a potential biocontrol fungus for elongate hemlock scale in United States Christmas tree production areas.</title>
        <authorList>
            <person name="Barrett H."/>
            <person name="Lovett B."/>
            <person name="Macias A.M."/>
            <person name="Stajich J.E."/>
            <person name="Kasson M.T."/>
        </authorList>
    </citation>
    <scope>NUCLEOTIDE SEQUENCE</scope>
    <source>
        <strain evidence="1">ARSEF 14590</strain>
    </source>
</reference>
<evidence type="ECO:0000313" key="1">
    <source>
        <dbReference type="EMBL" id="KAK2599068.1"/>
    </source>
</evidence>
<protein>
    <submittedName>
        <fullName evidence="1">Uncharacterized protein</fullName>
    </submittedName>
</protein>
<name>A0AAJ0CTP0_9HYPO</name>
<accession>A0AAJ0CTP0</accession>
<proteinExistence type="predicted"/>
<gene>
    <name evidence="1" type="ORF">QQS21_005474</name>
</gene>
<evidence type="ECO:0000313" key="2">
    <source>
        <dbReference type="Proteomes" id="UP001251528"/>
    </source>
</evidence>
<dbReference type="EMBL" id="JASWJB010000091">
    <property type="protein sequence ID" value="KAK2599068.1"/>
    <property type="molecule type" value="Genomic_DNA"/>
</dbReference>
<organism evidence="1 2">
    <name type="scientific">Conoideocrella luteorostrata</name>
    <dbReference type="NCBI Taxonomy" id="1105319"/>
    <lineage>
        <taxon>Eukaryota</taxon>
        <taxon>Fungi</taxon>
        <taxon>Dikarya</taxon>
        <taxon>Ascomycota</taxon>
        <taxon>Pezizomycotina</taxon>
        <taxon>Sordariomycetes</taxon>
        <taxon>Hypocreomycetidae</taxon>
        <taxon>Hypocreales</taxon>
        <taxon>Clavicipitaceae</taxon>
        <taxon>Conoideocrella</taxon>
    </lineage>
</organism>
<sequence length="145" mass="16136">MAASIDRVDPEAAVGIAERDDSCRTTAYIIFRAMAAANETRASGTFDGELGEATFDSLVRRLRLLGASCDSLRLTLNIRGRTVESYAKAPDDFVQIKERFVIILRENNQNYFGEDSWVYVRPVAGTETETEAEAEAEIKMEDDSE</sequence>
<comment type="caution">
    <text evidence="1">The sequence shown here is derived from an EMBL/GenBank/DDBJ whole genome shotgun (WGS) entry which is preliminary data.</text>
</comment>